<feature type="non-terminal residue" evidence="2">
    <location>
        <position position="237"/>
    </location>
</feature>
<proteinExistence type="predicted"/>
<feature type="non-terminal residue" evidence="2">
    <location>
        <position position="1"/>
    </location>
</feature>
<protein>
    <recommendedName>
        <fullName evidence="1">PiggyBac transposable element-derived protein domain-containing protein</fullName>
    </recommendedName>
</protein>
<dbReference type="AlphaFoldDB" id="A0A1B6KIH2"/>
<sequence>DNWYTSVPLAEKLGERNTHLVGTLNKKRKDNPKEVMNAKIKKGDIVAQKNENNIVVLKWKDKRDVQMLTTKHGTECKIVTIRGGNQKNKPQAVVDYNTAKAFIDYGDQMAAYSSPLRRSVKWYRKIVFDMILSTSVVNSLYIFKCVTGKSMKITEFREQLVIALFKKMDNLPQEIYQGHKLEKQPKRNKCNKCYTKLAKEGGRKEAQAKCKKVCTKCLTCDLYFCSKCFFLFHKISI</sequence>
<organism evidence="2">
    <name type="scientific">Graphocephala atropunctata</name>
    <dbReference type="NCBI Taxonomy" id="36148"/>
    <lineage>
        <taxon>Eukaryota</taxon>
        <taxon>Metazoa</taxon>
        <taxon>Ecdysozoa</taxon>
        <taxon>Arthropoda</taxon>
        <taxon>Hexapoda</taxon>
        <taxon>Insecta</taxon>
        <taxon>Pterygota</taxon>
        <taxon>Neoptera</taxon>
        <taxon>Paraneoptera</taxon>
        <taxon>Hemiptera</taxon>
        <taxon>Auchenorrhyncha</taxon>
        <taxon>Membracoidea</taxon>
        <taxon>Cicadellidae</taxon>
        <taxon>Cicadellinae</taxon>
        <taxon>Cicadellini</taxon>
        <taxon>Graphocephala</taxon>
    </lineage>
</organism>
<reference evidence="2" key="1">
    <citation type="submission" date="2015-11" db="EMBL/GenBank/DDBJ databases">
        <title>De novo transcriptome assembly of four potential Pierce s Disease insect vectors from Arizona vineyards.</title>
        <authorList>
            <person name="Tassone E.E."/>
        </authorList>
    </citation>
    <scope>NUCLEOTIDE SEQUENCE</scope>
</reference>
<evidence type="ECO:0000313" key="2">
    <source>
        <dbReference type="EMBL" id="JAT11236.1"/>
    </source>
</evidence>
<dbReference type="Pfam" id="PF13843">
    <property type="entry name" value="DDE_Tnp_1_7"/>
    <property type="match status" value="1"/>
</dbReference>
<name>A0A1B6KIH2_9HEMI</name>
<dbReference type="InterPro" id="IPR029526">
    <property type="entry name" value="PGBD"/>
</dbReference>
<dbReference type="PANTHER" id="PTHR46599">
    <property type="entry name" value="PIGGYBAC TRANSPOSABLE ELEMENT-DERIVED PROTEIN 4"/>
    <property type="match status" value="1"/>
</dbReference>
<dbReference type="PANTHER" id="PTHR46599:SF3">
    <property type="entry name" value="PIGGYBAC TRANSPOSABLE ELEMENT-DERIVED PROTEIN 4"/>
    <property type="match status" value="1"/>
</dbReference>
<evidence type="ECO:0000259" key="1">
    <source>
        <dbReference type="Pfam" id="PF13843"/>
    </source>
</evidence>
<accession>A0A1B6KIH2</accession>
<feature type="domain" description="PiggyBac transposable element-derived protein" evidence="1">
    <location>
        <begin position="1"/>
        <end position="139"/>
    </location>
</feature>
<gene>
    <name evidence="2" type="ORF">g.2756</name>
</gene>
<dbReference type="EMBL" id="GEBQ01028741">
    <property type="protein sequence ID" value="JAT11236.1"/>
    <property type="molecule type" value="Transcribed_RNA"/>
</dbReference>